<gene>
    <name evidence="4" type="primary">25498388</name>
    <name evidence="2" type="ordered locus">MTR_7g056797</name>
    <name evidence="3" type="ORF">MtrunA17_Chr7g0236781</name>
</gene>
<reference evidence="2 5" key="2">
    <citation type="journal article" date="2014" name="BMC Genomics">
        <title>An improved genome release (version Mt4.0) for the model legume Medicago truncatula.</title>
        <authorList>
            <person name="Tang H."/>
            <person name="Krishnakumar V."/>
            <person name="Bidwell S."/>
            <person name="Rosen B."/>
            <person name="Chan A."/>
            <person name="Zhou S."/>
            <person name="Gentzbittel L."/>
            <person name="Childs K.L."/>
            <person name="Yandell M."/>
            <person name="Gundlach H."/>
            <person name="Mayer K.F."/>
            <person name="Schwartz D.C."/>
            <person name="Town C.D."/>
        </authorList>
    </citation>
    <scope>GENOME REANNOTATION</scope>
    <source>
        <strain evidence="2">A17</strain>
        <strain evidence="4 5">cv. Jemalong A17</strain>
    </source>
</reference>
<dbReference type="Proteomes" id="UP000002051">
    <property type="component" value="Unassembled WGS sequence"/>
</dbReference>
<dbReference type="Proteomes" id="UP000265566">
    <property type="component" value="Chromosome 7"/>
</dbReference>
<dbReference type="Pfam" id="PF07734">
    <property type="entry name" value="FBA_1"/>
    <property type="match status" value="1"/>
</dbReference>
<dbReference type="STRING" id="3880.A0A072UAA9"/>
<feature type="domain" description="F-box" evidence="1">
    <location>
        <begin position="17"/>
        <end position="62"/>
    </location>
</feature>
<dbReference type="SUPFAM" id="SSF81383">
    <property type="entry name" value="F-box domain"/>
    <property type="match status" value="1"/>
</dbReference>
<proteinExistence type="predicted"/>
<name>A0A072UAA9_MEDTR</name>
<keyword evidence="5" id="KW-1185">Reference proteome</keyword>
<dbReference type="EMBL" id="CM001223">
    <property type="protein sequence ID" value="KEH22775.1"/>
    <property type="molecule type" value="Genomic_DNA"/>
</dbReference>
<evidence type="ECO:0000313" key="4">
    <source>
        <dbReference type="EnsemblPlants" id="KEH22775"/>
    </source>
</evidence>
<dbReference type="OrthoDB" id="1086486at2759"/>
<reference evidence="4" key="3">
    <citation type="submission" date="2015-04" db="UniProtKB">
        <authorList>
            <consortium name="EnsemblPlants"/>
        </authorList>
    </citation>
    <scope>IDENTIFICATION</scope>
    <source>
        <strain evidence="4">cv. Jemalong A17</strain>
    </source>
</reference>
<dbReference type="AlphaFoldDB" id="A0A072UAA9"/>
<dbReference type="InterPro" id="IPR050796">
    <property type="entry name" value="SCF_F-box_component"/>
</dbReference>
<dbReference type="HOGENOM" id="CLU_027176_0_1_1"/>
<dbReference type="InterPro" id="IPR006527">
    <property type="entry name" value="F-box-assoc_dom_typ1"/>
</dbReference>
<dbReference type="EnsemblPlants" id="KEH22775">
    <property type="protein sequence ID" value="KEH22775"/>
    <property type="gene ID" value="MTR_7g056797"/>
</dbReference>
<dbReference type="PROSITE" id="PS50181">
    <property type="entry name" value="FBOX"/>
    <property type="match status" value="1"/>
</dbReference>
<dbReference type="Pfam" id="PF00646">
    <property type="entry name" value="F-box"/>
    <property type="match status" value="1"/>
</dbReference>
<organism evidence="2 5">
    <name type="scientific">Medicago truncatula</name>
    <name type="common">Barrel medic</name>
    <name type="synonym">Medicago tribuloides</name>
    <dbReference type="NCBI Taxonomy" id="3880"/>
    <lineage>
        <taxon>Eukaryota</taxon>
        <taxon>Viridiplantae</taxon>
        <taxon>Streptophyta</taxon>
        <taxon>Embryophyta</taxon>
        <taxon>Tracheophyta</taxon>
        <taxon>Spermatophyta</taxon>
        <taxon>Magnoliopsida</taxon>
        <taxon>eudicotyledons</taxon>
        <taxon>Gunneridae</taxon>
        <taxon>Pentapetalae</taxon>
        <taxon>rosids</taxon>
        <taxon>fabids</taxon>
        <taxon>Fabales</taxon>
        <taxon>Fabaceae</taxon>
        <taxon>Papilionoideae</taxon>
        <taxon>50 kb inversion clade</taxon>
        <taxon>NPAAA clade</taxon>
        <taxon>Hologalegina</taxon>
        <taxon>IRL clade</taxon>
        <taxon>Trifolieae</taxon>
        <taxon>Medicago</taxon>
    </lineage>
</organism>
<dbReference type="PANTHER" id="PTHR31672">
    <property type="entry name" value="BNACNNG10540D PROTEIN"/>
    <property type="match status" value="1"/>
</dbReference>
<sequence length="404" mass="46543">MKTKTQKPRRCSRQSNPAPSVFLPDELITEILSCLRVKFLMKMKCVCKSWKTLISDSKFVKIHLNRSFAWNPYFSLVMYNRPTETDVFSFIPFSVSSLFENRYITPPKDPYYELNDKDCRKFIGSCNGLVCLLGYSLADHSAVMWFRFWNPATRKISDKLGYLHDDNYRRNSWMFVFCFDNSTDTYKVVALNCEDVFKKPEVKMSIFSLGDNVWRSIQCLTNCVGALSLSPYSSVYGGVHFSCTVNWSAPSLWTPNCVFKTVIVSLDLGTETYTKLMPPPSCEKVSCAYASVCVLMNSFCFYHNTINGTNFVIWKMTKFGDDKSWIPFLKFNHHNLGVNYEIRFAELIPLHLFENGDTLLFSNSLQDRAILYNWRNNIVLKPKVKNKGSGFSIKGYVESLVSTC</sequence>
<evidence type="ECO:0000313" key="3">
    <source>
        <dbReference type="EMBL" id="RHN45931.1"/>
    </source>
</evidence>
<dbReference type="CDD" id="cd22157">
    <property type="entry name" value="F-box_AtFBW1-like"/>
    <property type="match status" value="1"/>
</dbReference>
<dbReference type="KEGG" id="mtr:25498388"/>
<dbReference type="InterPro" id="IPR017451">
    <property type="entry name" value="F-box-assoc_interact_dom"/>
</dbReference>
<dbReference type="Gramene" id="rna40361">
    <property type="protein sequence ID" value="RHN45931.1"/>
    <property type="gene ID" value="gene40361"/>
</dbReference>
<dbReference type="Gene3D" id="1.20.1280.50">
    <property type="match status" value="1"/>
</dbReference>
<accession>A0A072UAA9</accession>
<protein>
    <submittedName>
        <fullName evidence="2">F-box protein interaction domain protein</fullName>
    </submittedName>
    <submittedName>
        <fullName evidence="3">Putative F-box domain-containing protein</fullName>
    </submittedName>
</protein>
<reference evidence="2 5" key="1">
    <citation type="journal article" date="2011" name="Nature">
        <title>The Medicago genome provides insight into the evolution of rhizobial symbioses.</title>
        <authorList>
            <person name="Young N.D."/>
            <person name="Debelle F."/>
            <person name="Oldroyd G.E."/>
            <person name="Geurts R."/>
            <person name="Cannon S.B."/>
            <person name="Udvardi M.K."/>
            <person name="Benedito V.A."/>
            <person name="Mayer K.F."/>
            <person name="Gouzy J."/>
            <person name="Schoof H."/>
            <person name="Van de Peer Y."/>
            <person name="Proost S."/>
            <person name="Cook D.R."/>
            <person name="Meyers B.C."/>
            <person name="Spannagl M."/>
            <person name="Cheung F."/>
            <person name="De Mita S."/>
            <person name="Krishnakumar V."/>
            <person name="Gundlach H."/>
            <person name="Zhou S."/>
            <person name="Mudge J."/>
            <person name="Bharti A.K."/>
            <person name="Murray J.D."/>
            <person name="Naoumkina M.A."/>
            <person name="Rosen B."/>
            <person name="Silverstein K.A."/>
            <person name="Tang H."/>
            <person name="Rombauts S."/>
            <person name="Zhao P.X."/>
            <person name="Zhou P."/>
            <person name="Barbe V."/>
            <person name="Bardou P."/>
            <person name="Bechner M."/>
            <person name="Bellec A."/>
            <person name="Berger A."/>
            <person name="Berges H."/>
            <person name="Bidwell S."/>
            <person name="Bisseling T."/>
            <person name="Choisne N."/>
            <person name="Couloux A."/>
            <person name="Denny R."/>
            <person name="Deshpande S."/>
            <person name="Dai X."/>
            <person name="Doyle J.J."/>
            <person name="Dudez A.M."/>
            <person name="Farmer A.D."/>
            <person name="Fouteau S."/>
            <person name="Franken C."/>
            <person name="Gibelin C."/>
            <person name="Gish J."/>
            <person name="Goldstein S."/>
            <person name="Gonzalez A.J."/>
            <person name="Green P.J."/>
            <person name="Hallab A."/>
            <person name="Hartog M."/>
            <person name="Hua A."/>
            <person name="Humphray S.J."/>
            <person name="Jeong D.H."/>
            <person name="Jing Y."/>
            <person name="Jocker A."/>
            <person name="Kenton S.M."/>
            <person name="Kim D.J."/>
            <person name="Klee K."/>
            <person name="Lai H."/>
            <person name="Lang C."/>
            <person name="Lin S."/>
            <person name="Macmil S.L."/>
            <person name="Magdelenat G."/>
            <person name="Matthews L."/>
            <person name="McCorrison J."/>
            <person name="Monaghan E.L."/>
            <person name="Mun J.H."/>
            <person name="Najar F.Z."/>
            <person name="Nicholson C."/>
            <person name="Noirot C."/>
            <person name="O'Bleness M."/>
            <person name="Paule C.R."/>
            <person name="Poulain J."/>
            <person name="Prion F."/>
            <person name="Qin B."/>
            <person name="Qu C."/>
            <person name="Retzel E.F."/>
            <person name="Riddle C."/>
            <person name="Sallet E."/>
            <person name="Samain S."/>
            <person name="Samson N."/>
            <person name="Sanders I."/>
            <person name="Saurat O."/>
            <person name="Scarpelli C."/>
            <person name="Schiex T."/>
            <person name="Segurens B."/>
            <person name="Severin A.J."/>
            <person name="Sherrier D.J."/>
            <person name="Shi R."/>
            <person name="Sims S."/>
            <person name="Singer S.R."/>
            <person name="Sinharoy S."/>
            <person name="Sterck L."/>
            <person name="Viollet A."/>
            <person name="Wang B.B."/>
            <person name="Wang K."/>
            <person name="Wang M."/>
            <person name="Wang X."/>
            <person name="Warfsmann J."/>
            <person name="Weissenbach J."/>
            <person name="White D.D."/>
            <person name="White J.D."/>
            <person name="Wiley G.B."/>
            <person name="Wincker P."/>
            <person name="Xing Y."/>
            <person name="Yang L."/>
            <person name="Yao Z."/>
            <person name="Ying F."/>
            <person name="Zhai J."/>
            <person name="Zhou L."/>
            <person name="Zuber A."/>
            <person name="Denarie J."/>
            <person name="Dixon R.A."/>
            <person name="May G.D."/>
            <person name="Schwartz D.C."/>
            <person name="Rogers J."/>
            <person name="Quetier F."/>
            <person name="Town C.D."/>
            <person name="Roe B.A."/>
        </authorList>
    </citation>
    <scope>NUCLEOTIDE SEQUENCE [LARGE SCALE GENOMIC DNA]</scope>
    <source>
        <strain evidence="2">A17</strain>
        <strain evidence="4 5">cv. Jemalong A17</strain>
    </source>
</reference>
<dbReference type="EMBL" id="PSQE01000007">
    <property type="protein sequence ID" value="RHN45931.1"/>
    <property type="molecule type" value="Genomic_DNA"/>
</dbReference>
<dbReference type="InterPro" id="IPR036047">
    <property type="entry name" value="F-box-like_dom_sf"/>
</dbReference>
<evidence type="ECO:0000313" key="6">
    <source>
        <dbReference type="Proteomes" id="UP000265566"/>
    </source>
</evidence>
<dbReference type="InterPro" id="IPR001810">
    <property type="entry name" value="F-box_dom"/>
</dbReference>
<dbReference type="PANTHER" id="PTHR31672:SF13">
    <property type="entry name" value="F-BOX PROTEIN CPR30-LIKE"/>
    <property type="match status" value="1"/>
</dbReference>
<dbReference type="NCBIfam" id="TIGR01640">
    <property type="entry name" value="F_box_assoc_1"/>
    <property type="match status" value="1"/>
</dbReference>
<reference evidence="3" key="5">
    <citation type="journal article" date="2018" name="Nat. Plants">
        <title>Whole-genome landscape of Medicago truncatula symbiotic genes.</title>
        <authorList>
            <person name="Pecrix Y."/>
            <person name="Gamas P."/>
            <person name="Carrere S."/>
        </authorList>
    </citation>
    <scope>NUCLEOTIDE SEQUENCE</scope>
    <source>
        <tissue evidence="3">Leaves</tissue>
    </source>
</reference>
<evidence type="ECO:0000313" key="2">
    <source>
        <dbReference type="EMBL" id="KEH22775.1"/>
    </source>
</evidence>
<reference evidence="6" key="4">
    <citation type="journal article" date="2018" name="Nat. Plants">
        <title>Whole-genome landscape of Medicago truncatula symbiotic genes.</title>
        <authorList>
            <person name="Pecrix Y."/>
            <person name="Staton S.E."/>
            <person name="Sallet E."/>
            <person name="Lelandais-Briere C."/>
            <person name="Moreau S."/>
            <person name="Carrere S."/>
            <person name="Blein T."/>
            <person name="Jardinaud M.F."/>
            <person name="Latrasse D."/>
            <person name="Zouine M."/>
            <person name="Zahm M."/>
            <person name="Kreplak J."/>
            <person name="Mayjonade B."/>
            <person name="Satge C."/>
            <person name="Perez M."/>
            <person name="Cauet S."/>
            <person name="Marande W."/>
            <person name="Chantry-Darmon C."/>
            <person name="Lopez-Roques C."/>
            <person name="Bouchez O."/>
            <person name="Berard A."/>
            <person name="Debelle F."/>
            <person name="Munos S."/>
            <person name="Bendahmane A."/>
            <person name="Berges H."/>
            <person name="Niebel A."/>
            <person name="Buitink J."/>
            <person name="Frugier F."/>
            <person name="Benhamed M."/>
            <person name="Crespi M."/>
            <person name="Gouzy J."/>
            <person name="Gamas P."/>
        </authorList>
    </citation>
    <scope>NUCLEOTIDE SEQUENCE [LARGE SCALE GENOMIC DNA]</scope>
    <source>
        <strain evidence="6">cv. Jemalong A17</strain>
    </source>
</reference>
<dbReference type="SMART" id="SM00256">
    <property type="entry name" value="FBOX"/>
    <property type="match status" value="1"/>
</dbReference>
<evidence type="ECO:0000259" key="1">
    <source>
        <dbReference type="PROSITE" id="PS50181"/>
    </source>
</evidence>
<evidence type="ECO:0000313" key="5">
    <source>
        <dbReference type="Proteomes" id="UP000002051"/>
    </source>
</evidence>